<gene>
    <name evidence="2" type="ORF">DSCA_39120</name>
</gene>
<keyword evidence="1" id="KW-1133">Transmembrane helix</keyword>
<sequence length="88" mass="10133">MFNYKKNRDWAENLTIVMQLGLTMAGCIVFCFFVGYYLDKWLGFRGVFTTIFILLGIAGGANVCYRQILEVTDPKPEEDPDDHRTTRS</sequence>
<dbReference type="PROSITE" id="PS51257">
    <property type="entry name" value="PROKAR_LIPOPROTEIN"/>
    <property type="match status" value="1"/>
</dbReference>
<keyword evidence="3" id="KW-1185">Reference proteome</keyword>
<dbReference type="AlphaFoldDB" id="A0A5K7YJX0"/>
<dbReference type="RefSeq" id="WP_231716218.1">
    <property type="nucleotide sequence ID" value="NZ_AP021874.1"/>
</dbReference>
<keyword evidence="1" id="KW-0472">Membrane</keyword>
<dbReference type="InterPro" id="IPR032820">
    <property type="entry name" value="ATPase_put"/>
</dbReference>
<evidence type="ECO:0000256" key="1">
    <source>
        <dbReference type="SAM" id="Phobius"/>
    </source>
</evidence>
<proteinExistence type="predicted"/>
<protein>
    <submittedName>
        <fullName evidence="2">Uncharacterized protein</fullName>
    </submittedName>
</protein>
<keyword evidence="1" id="KW-0812">Transmembrane</keyword>
<evidence type="ECO:0000313" key="2">
    <source>
        <dbReference type="EMBL" id="BBO69982.1"/>
    </source>
</evidence>
<name>A0A5K7YJX0_9BACT</name>
<feature type="transmembrane region" description="Helical" evidence="1">
    <location>
        <begin position="20"/>
        <end position="38"/>
    </location>
</feature>
<evidence type="ECO:0000313" key="3">
    <source>
        <dbReference type="Proteomes" id="UP000427906"/>
    </source>
</evidence>
<feature type="transmembrane region" description="Helical" evidence="1">
    <location>
        <begin position="44"/>
        <end position="65"/>
    </location>
</feature>
<reference evidence="2 3" key="1">
    <citation type="submission" date="2019-11" db="EMBL/GenBank/DDBJ databases">
        <title>Comparative genomics of hydrocarbon-degrading Desulfosarcina strains.</title>
        <authorList>
            <person name="Watanabe M."/>
            <person name="Kojima H."/>
            <person name="Fukui M."/>
        </authorList>
    </citation>
    <scope>NUCLEOTIDE SEQUENCE [LARGE SCALE GENOMIC DNA]</scope>
    <source>
        <strain evidence="2 3">PL12</strain>
    </source>
</reference>
<dbReference type="Proteomes" id="UP000427906">
    <property type="component" value="Chromosome"/>
</dbReference>
<accession>A0A5K7YJX0</accession>
<dbReference type="Pfam" id="PF09527">
    <property type="entry name" value="ATPase_gene1"/>
    <property type="match status" value="1"/>
</dbReference>
<organism evidence="2 3">
    <name type="scientific">Desulfosarcina alkanivorans</name>
    <dbReference type="NCBI Taxonomy" id="571177"/>
    <lineage>
        <taxon>Bacteria</taxon>
        <taxon>Pseudomonadati</taxon>
        <taxon>Thermodesulfobacteriota</taxon>
        <taxon>Desulfobacteria</taxon>
        <taxon>Desulfobacterales</taxon>
        <taxon>Desulfosarcinaceae</taxon>
        <taxon>Desulfosarcina</taxon>
    </lineage>
</organism>
<dbReference type="KEGG" id="dalk:DSCA_39120"/>
<dbReference type="EMBL" id="AP021874">
    <property type="protein sequence ID" value="BBO69982.1"/>
    <property type="molecule type" value="Genomic_DNA"/>
</dbReference>